<dbReference type="eggNOG" id="KOG0659">
    <property type="taxonomic scope" value="Eukaryota"/>
</dbReference>
<dbReference type="InterPro" id="IPR050117">
    <property type="entry name" value="MAPK"/>
</dbReference>
<dbReference type="OrthoDB" id="548217at2759"/>
<reference evidence="4 5" key="1">
    <citation type="submission" date="2011-02" db="EMBL/GenBank/DDBJ databases">
        <title>The Genome Sequence of Sphaeroforma arctica JP610.</title>
        <authorList>
            <consortium name="The Broad Institute Genome Sequencing Platform"/>
            <person name="Russ C."/>
            <person name="Cuomo C."/>
            <person name="Young S.K."/>
            <person name="Zeng Q."/>
            <person name="Gargeya S."/>
            <person name="Alvarado L."/>
            <person name="Berlin A."/>
            <person name="Chapman S.B."/>
            <person name="Chen Z."/>
            <person name="Freedman E."/>
            <person name="Gellesch M."/>
            <person name="Goldberg J."/>
            <person name="Griggs A."/>
            <person name="Gujja S."/>
            <person name="Heilman E."/>
            <person name="Heiman D."/>
            <person name="Howarth C."/>
            <person name="Mehta T."/>
            <person name="Neiman D."/>
            <person name="Pearson M."/>
            <person name="Roberts A."/>
            <person name="Saif S."/>
            <person name="Shea T."/>
            <person name="Shenoy N."/>
            <person name="Sisk P."/>
            <person name="Stolte C."/>
            <person name="Sykes S."/>
            <person name="White J."/>
            <person name="Yandava C."/>
            <person name="Burger G."/>
            <person name="Gray M.W."/>
            <person name="Holland P.W.H."/>
            <person name="King N."/>
            <person name="Lang F.B.F."/>
            <person name="Roger A.J."/>
            <person name="Ruiz-Trillo I."/>
            <person name="Haas B."/>
            <person name="Nusbaum C."/>
            <person name="Birren B."/>
        </authorList>
    </citation>
    <scope>NUCLEOTIDE SEQUENCE [LARGE SCALE GENOMIC DNA]</scope>
    <source>
        <strain evidence="4 5">JP610</strain>
    </source>
</reference>
<dbReference type="SUPFAM" id="SSF56112">
    <property type="entry name" value="Protein kinase-like (PK-like)"/>
    <property type="match status" value="1"/>
</dbReference>
<dbReference type="GeneID" id="25918372"/>
<evidence type="ECO:0000256" key="2">
    <source>
        <dbReference type="ARBA" id="ARBA00022840"/>
    </source>
</evidence>
<feature type="non-terminal residue" evidence="4">
    <location>
        <position position="1"/>
    </location>
</feature>
<dbReference type="PROSITE" id="PS50011">
    <property type="entry name" value="PROTEIN_KINASE_DOM"/>
    <property type="match status" value="1"/>
</dbReference>
<dbReference type="InterPro" id="IPR000719">
    <property type="entry name" value="Prot_kinase_dom"/>
</dbReference>
<evidence type="ECO:0000313" key="5">
    <source>
        <dbReference type="Proteomes" id="UP000054560"/>
    </source>
</evidence>
<keyword evidence="2" id="KW-0067">ATP-binding</keyword>
<proteinExistence type="predicted"/>
<evidence type="ECO:0000256" key="1">
    <source>
        <dbReference type="ARBA" id="ARBA00022741"/>
    </source>
</evidence>
<dbReference type="EMBL" id="KQ254087">
    <property type="protein sequence ID" value="KNC69618.1"/>
    <property type="molecule type" value="Genomic_DNA"/>
</dbReference>
<gene>
    <name evidence="4" type="ORF">SARC_17868</name>
</gene>
<dbReference type="AlphaFoldDB" id="A0A0L0F0G0"/>
<dbReference type="PANTHER" id="PTHR24055">
    <property type="entry name" value="MITOGEN-ACTIVATED PROTEIN KINASE"/>
    <property type="match status" value="1"/>
</dbReference>
<evidence type="ECO:0000313" key="4">
    <source>
        <dbReference type="EMBL" id="KNC69618.1"/>
    </source>
</evidence>
<name>A0A0L0F0G0_9EUKA</name>
<keyword evidence="5" id="KW-1185">Reference proteome</keyword>
<dbReference type="Gene3D" id="1.10.510.10">
    <property type="entry name" value="Transferase(Phosphotransferase) domain 1"/>
    <property type="match status" value="1"/>
</dbReference>
<dbReference type="RefSeq" id="XP_014143520.1">
    <property type="nucleotide sequence ID" value="XM_014288045.1"/>
</dbReference>
<organism evidence="4 5">
    <name type="scientific">Sphaeroforma arctica JP610</name>
    <dbReference type="NCBI Taxonomy" id="667725"/>
    <lineage>
        <taxon>Eukaryota</taxon>
        <taxon>Ichthyosporea</taxon>
        <taxon>Ichthyophonida</taxon>
        <taxon>Sphaeroforma</taxon>
    </lineage>
</organism>
<dbReference type="GO" id="GO:0004672">
    <property type="term" value="F:protein kinase activity"/>
    <property type="evidence" value="ECO:0007669"/>
    <property type="project" value="InterPro"/>
</dbReference>
<keyword evidence="1" id="KW-0547">Nucleotide-binding</keyword>
<sequence length="68" mass="7534">PYRAPELCLGSKTYRTEVDIWAAGCIFAELVLNRKLFADVPSDLAHLNNIISIVPPPPAEHWKVSTMG</sequence>
<dbReference type="STRING" id="667725.A0A0L0F0G0"/>
<protein>
    <recommendedName>
        <fullName evidence="3">Protein kinase domain-containing protein</fullName>
    </recommendedName>
</protein>
<evidence type="ECO:0000259" key="3">
    <source>
        <dbReference type="PROSITE" id="PS50011"/>
    </source>
</evidence>
<accession>A0A0L0F0G0</accession>
<feature type="domain" description="Protein kinase" evidence="3">
    <location>
        <begin position="1"/>
        <end position="68"/>
    </location>
</feature>
<dbReference type="Pfam" id="PF00069">
    <property type="entry name" value="Pkinase"/>
    <property type="match status" value="1"/>
</dbReference>
<dbReference type="Proteomes" id="UP000054560">
    <property type="component" value="Unassembled WGS sequence"/>
</dbReference>
<dbReference type="GO" id="GO:0005524">
    <property type="term" value="F:ATP binding"/>
    <property type="evidence" value="ECO:0007669"/>
    <property type="project" value="UniProtKB-KW"/>
</dbReference>
<dbReference type="InterPro" id="IPR011009">
    <property type="entry name" value="Kinase-like_dom_sf"/>
</dbReference>